<dbReference type="SUPFAM" id="SSF46785">
    <property type="entry name" value="Winged helix' DNA-binding domain"/>
    <property type="match status" value="1"/>
</dbReference>
<feature type="domain" description="HTH marR-type" evidence="2">
    <location>
        <begin position="11"/>
        <end position="153"/>
    </location>
</feature>
<dbReference type="PROSITE" id="PS50995">
    <property type="entry name" value="HTH_MARR_2"/>
    <property type="match status" value="1"/>
</dbReference>
<proteinExistence type="predicted"/>
<dbReference type="InterPro" id="IPR011991">
    <property type="entry name" value="ArsR-like_HTH"/>
</dbReference>
<evidence type="ECO:0000313" key="4">
    <source>
        <dbReference type="Proteomes" id="UP001209803"/>
    </source>
</evidence>
<protein>
    <submittedName>
        <fullName evidence="3">MarR family transcriptional regulator</fullName>
    </submittedName>
</protein>
<dbReference type="InterPro" id="IPR000835">
    <property type="entry name" value="HTH_MarR-typ"/>
</dbReference>
<reference evidence="3 4" key="1">
    <citation type="submission" date="2023-03" db="EMBL/GenBank/DDBJ databases">
        <title>Roseibium porphyridii sp. nov. and Roseibium rhodosorbium sp. nov. isolated from marine algae, Porphyridium cruentum and Rhodosorus marinus, respectively.</title>
        <authorList>
            <person name="Lee M.W."/>
            <person name="Choi B.J."/>
            <person name="Lee J.K."/>
            <person name="Choi D.G."/>
            <person name="Baek J.H."/>
            <person name="Bayburt H."/>
            <person name="Kim J.M."/>
            <person name="Han D.M."/>
            <person name="Kim K.H."/>
            <person name="Jeon C.O."/>
        </authorList>
    </citation>
    <scope>NUCLEOTIDE SEQUENCE [LARGE SCALE GENOMIC DNA]</scope>
    <source>
        <strain evidence="3 4">KMA01</strain>
    </source>
</reference>
<evidence type="ECO:0000259" key="2">
    <source>
        <dbReference type="PROSITE" id="PS50995"/>
    </source>
</evidence>
<dbReference type="CDD" id="cd00090">
    <property type="entry name" value="HTH_ARSR"/>
    <property type="match status" value="1"/>
</dbReference>
<dbReference type="RefSeq" id="WP_265680867.1">
    <property type="nucleotide sequence ID" value="NZ_CP120863.1"/>
</dbReference>
<dbReference type="InterPro" id="IPR036390">
    <property type="entry name" value="WH_DNA-bd_sf"/>
</dbReference>
<dbReference type="EMBL" id="CP120863">
    <property type="protein sequence ID" value="WFE88775.1"/>
    <property type="molecule type" value="Genomic_DNA"/>
</dbReference>
<dbReference type="PANTHER" id="PTHR33164:SF43">
    <property type="entry name" value="HTH-TYPE TRANSCRIPTIONAL REPRESSOR YETL"/>
    <property type="match status" value="1"/>
</dbReference>
<dbReference type="Pfam" id="PF12802">
    <property type="entry name" value="MarR_2"/>
    <property type="match status" value="1"/>
</dbReference>
<dbReference type="PRINTS" id="PR00598">
    <property type="entry name" value="HTHMARR"/>
</dbReference>
<name>A0ABY8F668_9HYPH</name>
<dbReference type="SMART" id="SM00347">
    <property type="entry name" value="HTH_MARR"/>
    <property type="match status" value="1"/>
</dbReference>
<dbReference type="PANTHER" id="PTHR33164">
    <property type="entry name" value="TRANSCRIPTIONAL REGULATOR, MARR FAMILY"/>
    <property type="match status" value="1"/>
</dbReference>
<sequence length="175" mass="19280">MVEDIVRTLGYATLGSRLKRIGEKLQSQTQELAISLAGEDLPTPYNPVLAALDLHGPMSIGDLAKSLGQSQPGITRMIKKMKSAGLVEPRPDQTDKRVSTIELTTDGSKLVEKLKAQHWPAVTLAVEDACRELHGSFLEQLSQLEQTLSELALADRHPPPPFPDWDTMRKSEESE</sequence>
<evidence type="ECO:0000313" key="3">
    <source>
        <dbReference type="EMBL" id="WFE88775.1"/>
    </source>
</evidence>
<feature type="compositionally biased region" description="Basic and acidic residues" evidence="1">
    <location>
        <begin position="166"/>
        <end position="175"/>
    </location>
</feature>
<evidence type="ECO:0000256" key="1">
    <source>
        <dbReference type="SAM" id="MobiDB-lite"/>
    </source>
</evidence>
<dbReference type="InterPro" id="IPR039422">
    <property type="entry name" value="MarR/SlyA-like"/>
</dbReference>
<gene>
    <name evidence="3" type="ORF">K1718_21835</name>
</gene>
<feature type="region of interest" description="Disordered" evidence="1">
    <location>
        <begin position="153"/>
        <end position="175"/>
    </location>
</feature>
<organism evidence="3 4">
    <name type="scientific">Roseibium porphyridii</name>
    <dbReference type="NCBI Taxonomy" id="2866279"/>
    <lineage>
        <taxon>Bacteria</taxon>
        <taxon>Pseudomonadati</taxon>
        <taxon>Pseudomonadota</taxon>
        <taxon>Alphaproteobacteria</taxon>
        <taxon>Hyphomicrobiales</taxon>
        <taxon>Stappiaceae</taxon>
        <taxon>Roseibium</taxon>
    </lineage>
</organism>
<accession>A0ABY8F668</accession>
<keyword evidence="4" id="KW-1185">Reference proteome</keyword>
<dbReference type="InterPro" id="IPR036388">
    <property type="entry name" value="WH-like_DNA-bd_sf"/>
</dbReference>
<dbReference type="Proteomes" id="UP001209803">
    <property type="component" value="Chromosome"/>
</dbReference>
<dbReference type="Gene3D" id="1.10.10.10">
    <property type="entry name" value="Winged helix-like DNA-binding domain superfamily/Winged helix DNA-binding domain"/>
    <property type="match status" value="1"/>
</dbReference>